<keyword evidence="1" id="KW-0813">Transport</keyword>
<dbReference type="Proteomes" id="UP000184275">
    <property type="component" value="Unassembled WGS sequence"/>
</dbReference>
<evidence type="ECO:0000256" key="2">
    <source>
        <dbReference type="ARBA" id="ARBA00022741"/>
    </source>
</evidence>
<protein>
    <submittedName>
        <fullName evidence="5">Carbohydrate ABC transporter ATP-binding protein, CUT1 family</fullName>
    </submittedName>
</protein>
<dbReference type="PANTHER" id="PTHR43875">
    <property type="entry name" value="MALTODEXTRIN IMPORT ATP-BINDING PROTEIN MSMX"/>
    <property type="match status" value="1"/>
</dbReference>
<dbReference type="SUPFAM" id="SSF52540">
    <property type="entry name" value="P-loop containing nucleoside triphosphate hydrolases"/>
    <property type="match status" value="1"/>
</dbReference>
<dbReference type="InterPro" id="IPR017871">
    <property type="entry name" value="ABC_transporter-like_CS"/>
</dbReference>
<dbReference type="PANTHER" id="PTHR43875:SF1">
    <property type="entry name" value="OSMOPROTECTIVE COMPOUNDS UPTAKE ATP-BINDING PROTEIN GGTA"/>
    <property type="match status" value="1"/>
</dbReference>
<dbReference type="InterPro" id="IPR008995">
    <property type="entry name" value="Mo/tungstate-bd_C_term_dom"/>
</dbReference>
<dbReference type="Gene3D" id="2.40.50.100">
    <property type="match status" value="1"/>
</dbReference>
<dbReference type="InterPro" id="IPR027417">
    <property type="entry name" value="P-loop_NTPase"/>
</dbReference>
<evidence type="ECO:0000313" key="6">
    <source>
        <dbReference type="Proteomes" id="UP000184275"/>
    </source>
</evidence>
<proteinExistence type="predicted"/>
<reference evidence="6" key="1">
    <citation type="submission" date="2016-11" db="EMBL/GenBank/DDBJ databases">
        <authorList>
            <person name="Varghese N."/>
            <person name="Submissions S."/>
        </authorList>
    </citation>
    <scope>NUCLEOTIDE SEQUENCE [LARGE SCALE GENOMIC DNA]</scope>
    <source>
        <strain evidence="6">UWOS</strain>
    </source>
</reference>
<dbReference type="SMART" id="SM00382">
    <property type="entry name" value="AAA"/>
    <property type="match status" value="1"/>
</dbReference>
<dbReference type="Pfam" id="PF08402">
    <property type="entry name" value="TOBE_2"/>
    <property type="match status" value="1"/>
</dbReference>
<dbReference type="AlphaFoldDB" id="A0A1M6XLL1"/>
<keyword evidence="2" id="KW-0547">Nucleotide-binding</keyword>
<dbReference type="InterPro" id="IPR013611">
    <property type="entry name" value="Transp-assoc_OB_typ2"/>
</dbReference>
<dbReference type="NCBIfam" id="NF008653">
    <property type="entry name" value="PRK11650.1"/>
    <property type="match status" value="1"/>
</dbReference>
<evidence type="ECO:0000313" key="5">
    <source>
        <dbReference type="EMBL" id="SHL06675.1"/>
    </source>
</evidence>
<dbReference type="GO" id="GO:0008643">
    <property type="term" value="P:carbohydrate transport"/>
    <property type="evidence" value="ECO:0007669"/>
    <property type="project" value="InterPro"/>
</dbReference>
<dbReference type="SUPFAM" id="SSF50331">
    <property type="entry name" value="MOP-like"/>
    <property type="match status" value="1"/>
</dbReference>
<dbReference type="Gene3D" id="3.40.50.300">
    <property type="entry name" value="P-loop containing nucleotide triphosphate hydrolases"/>
    <property type="match status" value="1"/>
</dbReference>
<accession>A0A1M6XLL1</accession>
<feature type="domain" description="ABC transporter" evidence="4">
    <location>
        <begin position="9"/>
        <end position="241"/>
    </location>
</feature>
<dbReference type="InterPro" id="IPR012340">
    <property type="entry name" value="NA-bd_OB-fold"/>
</dbReference>
<dbReference type="GO" id="GO:0055052">
    <property type="term" value="C:ATP-binding cassette (ABC) transporter complex, substrate-binding subunit-containing"/>
    <property type="evidence" value="ECO:0007669"/>
    <property type="project" value="TreeGrafter"/>
</dbReference>
<gene>
    <name evidence="5" type="ORF">SAMN05720469_13217</name>
</gene>
<dbReference type="GO" id="GO:0140359">
    <property type="term" value="F:ABC-type transporter activity"/>
    <property type="evidence" value="ECO:0007669"/>
    <property type="project" value="InterPro"/>
</dbReference>
<dbReference type="Pfam" id="PF00005">
    <property type="entry name" value="ABC_tran"/>
    <property type="match status" value="1"/>
</dbReference>
<dbReference type="EMBL" id="FRAW01000032">
    <property type="protein sequence ID" value="SHL06675.1"/>
    <property type="molecule type" value="Genomic_DNA"/>
</dbReference>
<dbReference type="GO" id="GO:0005524">
    <property type="term" value="F:ATP binding"/>
    <property type="evidence" value="ECO:0007669"/>
    <property type="project" value="UniProtKB-KW"/>
</dbReference>
<dbReference type="PROSITE" id="PS00211">
    <property type="entry name" value="ABC_TRANSPORTER_1"/>
    <property type="match status" value="1"/>
</dbReference>
<dbReference type="InterPro" id="IPR003593">
    <property type="entry name" value="AAA+_ATPase"/>
</dbReference>
<dbReference type="PROSITE" id="PS50893">
    <property type="entry name" value="ABC_TRANSPORTER_2"/>
    <property type="match status" value="1"/>
</dbReference>
<evidence type="ECO:0000256" key="3">
    <source>
        <dbReference type="ARBA" id="ARBA00022840"/>
    </source>
</evidence>
<keyword evidence="3 5" id="KW-0067">ATP-binding</keyword>
<dbReference type="InterPro" id="IPR015855">
    <property type="entry name" value="ABC_transpr_MalK-like"/>
</dbReference>
<organism evidence="5 6">
    <name type="scientific">Fibrobacter intestinalis</name>
    <dbReference type="NCBI Taxonomy" id="28122"/>
    <lineage>
        <taxon>Bacteria</taxon>
        <taxon>Pseudomonadati</taxon>
        <taxon>Fibrobacterota</taxon>
        <taxon>Fibrobacteria</taxon>
        <taxon>Fibrobacterales</taxon>
        <taxon>Fibrobacteraceae</taxon>
        <taxon>Fibrobacter</taxon>
    </lineage>
</organism>
<sequence>MMAEAKSAIDLVHVSKAYPGEADAVNDVSLSIREGEFIVLVGPSGCGKSSVLRMIAGLESPSRGKLFLHGKDASRLEPKDRDIAMVFQTHALYPHMTVRENLEFALRMRGIYSAAEIKERLREAIEILDLDSILDRKPKHLSGGQRQRVALGRALVRKPKIFLFDEPLSGLDAKMKNQMYVELGRLHSRLQATMVFVTHDQNEAMMMGDRVVCLSKGAIQQVGTPMELYSHPANDFVASFIGNPPMNIFAAQWTWDGLFFEKAAFTFPVSEDFRRRFANVPRLLVGVRPEFFTVSNASPTAMAVTVEVIERLGFETLIYAQCNDQSFVLRVPPTESFFVGEKIFLSLDEKNIHLFDISTGVSFL</sequence>
<evidence type="ECO:0000259" key="4">
    <source>
        <dbReference type="PROSITE" id="PS50893"/>
    </source>
</evidence>
<name>A0A1M6XLL1_9BACT</name>
<dbReference type="InterPro" id="IPR047641">
    <property type="entry name" value="ABC_transpr_MalK/UgpC-like"/>
</dbReference>
<dbReference type="FunFam" id="3.40.50.300:FF:000042">
    <property type="entry name" value="Maltose/maltodextrin ABC transporter, ATP-binding protein"/>
    <property type="match status" value="1"/>
</dbReference>
<keyword evidence="6" id="KW-1185">Reference proteome</keyword>
<dbReference type="Gene3D" id="2.40.50.140">
    <property type="entry name" value="Nucleic acid-binding proteins"/>
    <property type="match status" value="1"/>
</dbReference>
<dbReference type="InterPro" id="IPR003439">
    <property type="entry name" value="ABC_transporter-like_ATP-bd"/>
</dbReference>
<evidence type="ECO:0000256" key="1">
    <source>
        <dbReference type="ARBA" id="ARBA00022448"/>
    </source>
</evidence>
<dbReference type="RefSeq" id="WP_220387071.1">
    <property type="nucleotide sequence ID" value="NZ_FRAW01000032.1"/>
</dbReference>
<dbReference type="CDD" id="cd03301">
    <property type="entry name" value="ABC_MalK_N"/>
    <property type="match status" value="1"/>
</dbReference>
<dbReference type="GO" id="GO:0016887">
    <property type="term" value="F:ATP hydrolysis activity"/>
    <property type="evidence" value="ECO:0007669"/>
    <property type="project" value="InterPro"/>
</dbReference>